<feature type="active site" description="Tele-phosphohistidine intermediate" evidence="1">
    <location>
        <position position="8"/>
    </location>
</feature>
<dbReference type="InterPro" id="IPR013078">
    <property type="entry name" value="His_Pase_superF_clade-1"/>
</dbReference>
<reference evidence="3 4" key="1">
    <citation type="submission" date="2016-11" db="EMBL/GenBank/DDBJ databases">
        <authorList>
            <person name="Jaros S."/>
            <person name="Januszkiewicz K."/>
            <person name="Wedrychowicz H."/>
        </authorList>
    </citation>
    <scope>NUCLEOTIDE SEQUENCE [LARGE SCALE GENOMIC DNA]</scope>
    <source>
        <strain evidence="3 4">DSM 22330</strain>
    </source>
</reference>
<dbReference type="OrthoDB" id="9782128at2"/>
<feature type="binding site" evidence="2">
    <location>
        <begin position="7"/>
        <end position="14"/>
    </location>
    <ligand>
        <name>substrate</name>
    </ligand>
</feature>
<evidence type="ECO:0000313" key="4">
    <source>
        <dbReference type="Proteomes" id="UP000185655"/>
    </source>
</evidence>
<dbReference type="InterPro" id="IPR050275">
    <property type="entry name" value="PGM_Phosphatase"/>
</dbReference>
<sequence length="205" mass="23429">MKIYFVRHGKTQWNQERRLQGMTGDSPLLPEALVEIAALGDYLSDIQFDAIFSSPSKRAIDTATILSEHNHQSQDIVKKTELFEWNLGIFEGMLIDEAYQKDPENMAAFRHHPEQFWGNPIGAENLGDVYRRFIRFMDWLSKQNYENVLVVSHGAFLSSTIKMLTGTPIGELRPGGVGLNNNTLSIVDYDGDKYTLTHWNEKHGR</sequence>
<accession>A0A1K2HEN7</accession>
<dbReference type="SUPFAM" id="SSF53254">
    <property type="entry name" value="Phosphoglycerate mutase-like"/>
    <property type="match status" value="1"/>
</dbReference>
<dbReference type="PANTHER" id="PTHR48100:SF1">
    <property type="entry name" value="HISTIDINE PHOSPHATASE FAMILY PROTEIN-RELATED"/>
    <property type="match status" value="1"/>
</dbReference>
<protein>
    <submittedName>
        <fullName evidence="3">Probable phosphoglycerate mutase</fullName>
    </submittedName>
</protein>
<evidence type="ECO:0000313" key="3">
    <source>
        <dbReference type="EMBL" id="SFZ75288.1"/>
    </source>
</evidence>
<dbReference type="SMART" id="SM00855">
    <property type="entry name" value="PGAM"/>
    <property type="match status" value="1"/>
</dbReference>
<dbReference type="AlphaFoldDB" id="A0A1K2HEN7"/>
<name>A0A1K2HEN7_9LACT</name>
<feature type="binding site" evidence="2">
    <location>
        <position position="58"/>
    </location>
    <ligand>
        <name>substrate</name>
    </ligand>
</feature>
<dbReference type="Pfam" id="PF00300">
    <property type="entry name" value="His_Phos_1"/>
    <property type="match status" value="1"/>
</dbReference>
<gene>
    <name evidence="3" type="ORF">SAMN02746068_01520</name>
</gene>
<dbReference type="CDD" id="cd07067">
    <property type="entry name" value="HP_PGM_like"/>
    <property type="match status" value="1"/>
</dbReference>
<dbReference type="RefSeq" id="WP_031365487.1">
    <property type="nucleotide sequence ID" value="NZ_FPKS01000008.1"/>
</dbReference>
<feature type="active site" description="Proton donor/acceptor" evidence="1">
    <location>
        <position position="84"/>
    </location>
</feature>
<evidence type="ECO:0000256" key="2">
    <source>
        <dbReference type="PIRSR" id="PIRSR613078-2"/>
    </source>
</evidence>
<evidence type="ECO:0000256" key="1">
    <source>
        <dbReference type="PIRSR" id="PIRSR613078-1"/>
    </source>
</evidence>
<dbReference type="InterPro" id="IPR029033">
    <property type="entry name" value="His_PPase_superfam"/>
</dbReference>
<dbReference type="PANTHER" id="PTHR48100">
    <property type="entry name" value="BROAD-SPECIFICITY PHOSPHATASE YOR283W-RELATED"/>
    <property type="match status" value="1"/>
</dbReference>
<proteinExistence type="predicted"/>
<organism evidence="3 4">
    <name type="scientific">Pseudolactococcus chungangensis CAU 28 = DSM 22330</name>
    <dbReference type="NCBI Taxonomy" id="1122154"/>
    <lineage>
        <taxon>Bacteria</taxon>
        <taxon>Bacillati</taxon>
        <taxon>Bacillota</taxon>
        <taxon>Bacilli</taxon>
        <taxon>Lactobacillales</taxon>
        <taxon>Streptococcaceae</taxon>
        <taxon>Pseudolactococcus</taxon>
    </lineage>
</organism>
<dbReference type="Gene3D" id="3.40.50.1240">
    <property type="entry name" value="Phosphoglycerate mutase-like"/>
    <property type="match status" value="1"/>
</dbReference>
<dbReference type="STRING" id="1122154.SAMN02746068_01520"/>
<dbReference type="Proteomes" id="UP000185655">
    <property type="component" value="Unassembled WGS sequence"/>
</dbReference>
<dbReference type="GO" id="GO:0005737">
    <property type="term" value="C:cytoplasm"/>
    <property type="evidence" value="ECO:0007669"/>
    <property type="project" value="TreeGrafter"/>
</dbReference>
<dbReference type="EMBL" id="FPKS01000008">
    <property type="protein sequence ID" value="SFZ75288.1"/>
    <property type="molecule type" value="Genomic_DNA"/>
</dbReference>
<dbReference type="GO" id="GO:0016791">
    <property type="term" value="F:phosphatase activity"/>
    <property type="evidence" value="ECO:0007669"/>
    <property type="project" value="TreeGrafter"/>
</dbReference>